<feature type="binding site" evidence="9">
    <location>
        <position position="311"/>
    </location>
    <ligand>
        <name>ATP</name>
        <dbReference type="ChEBI" id="CHEBI:30616"/>
    </ligand>
</feature>
<dbReference type="Pfam" id="PF02782">
    <property type="entry name" value="FGGY_C"/>
    <property type="match status" value="1"/>
</dbReference>
<keyword evidence="4 9" id="KW-0547">Nucleotide-binding</keyword>
<dbReference type="GO" id="GO:0004370">
    <property type="term" value="F:glycerol kinase activity"/>
    <property type="evidence" value="ECO:0007669"/>
    <property type="project" value="UniProtKB-UniRule"/>
</dbReference>
<dbReference type="NCBIfam" id="TIGR01311">
    <property type="entry name" value="glycerol_kin"/>
    <property type="match status" value="1"/>
</dbReference>
<dbReference type="GO" id="GO:0006072">
    <property type="term" value="P:glycerol-3-phosphate metabolic process"/>
    <property type="evidence" value="ECO:0007669"/>
    <property type="project" value="InterPro"/>
</dbReference>
<comment type="similarity">
    <text evidence="2 9 10">Belongs to the FGGY kinase family.</text>
</comment>
<evidence type="ECO:0000313" key="14">
    <source>
        <dbReference type="Proteomes" id="UP000324209"/>
    </source>
</evidence>
<evidence type="ECO:0000313" key="13">
    <source>
        <dbReference type="EMBL" id="QEN07269.1"/>
    </source>
</evidence>
<dbReference type="PANTHER" id="PTHR10196">
    <property type="entry name" value="SUGAR KINASE"/>
    <property type="match status" value="1"/>
</dbReference>
<dbReference type="UniPathway" id="UPA00618">
    <property type="reaction ID" value="UER00672"/>
</dbReference>
<comment type="catalytic activity">
    <reaction evidence="8 9">
        <text>glycerol + ATP = sn-glycerol 3-phosphate + ADP + H(+)</text>
        <dbReference type="Rhea" id="RHEA:21644"/>
        <dbReference type="ChEBI" id="CHEBI:15378"/>
        <dbReference type="ChEBI" id="CHEBI:17754"/>
        <dbReference type="ChEBI" id="CHEBI:30616"/>
        <dbReference type="ChEBI" id="CHEBI:57597"/>
        <dbReference type="ChEBI" id="CHEBI:456216"/>
        <dbReference type="EC" id="2.7.1.30"/>
    </reaction>
</comment>
<dbReference type="HAMAP" id="MF_00186">
    <property type="entry name" value="Glycerol_kin"/>
    <property type="match status" value="1"/>
</dbReference>
<feature type="binding site" evidence="9">
    <location>
        <position position="264"/>
    </location>
    <ligand>
        <name>ATP</name>
        <dbReference type="ChEBI" id="CHEBI:30616"/>
    </ligand>
</feature>
<feature type="binding site" evidence="9">
    <location>
        <position position="11"/>
    </location>
    <ligand>
        <name>ATP</name>
        <dbReference type="ChEBI" id="CHEBI:30616"/>
    </ligand>
</feature>
<dbReference type="FunFam" id="3.30.420.40:FF:000008">
    <property type="entry name" value="Glycerol kinase"/>
    <property type="match status" value="1"/>
</dbReference>
<name>A0A5C1QJC6_9SPIO</name>
<comment type="pathway">
    <text evidence="1 9">Polyol metabolism; glycerol degradation via glycerol kinase pathway; sn-glycerol 3-phosphate from glycerol: step 1/1.</text>
</comment>
<evidence type="ECO:0000259" key="12">
    <source>
        <dbReference type="Pfam" id="PF02782"/>
    </source>
</evidence>
<dbReference type="RefSeq" id="WP_149485351.1">
    <property type="nucleotide sequence ID" value="NZ_CP036150.1"/>
</dbReference>
<dbReference type="InterPro" id="IPR018483">
    <property type="entry name" value="Carb_kinase_FGGY_CS"/>
</dbReference>
<feature type="binding site" evidence="9">
    <location>
        <position position="133"/>
    </location>
    <ligand>
        <name>glycerol</name>
        <dbReference type="ChEBI" id="CHEBI:17754"/>
    </ligand>
</feature>
<dbReference type="InterPro" id="IPR043129">
    <property type="entry name" value="ATPase_NBD"/>
</dbReference>
<dbReference type="KEGG" id="ock:EXM22_04430"/>
<dbReference type="InterPro" id="IPR000577">
    <property type="entry name" value="Carb_kinase_FGGY"/>
</dbReference>
<feature type="binding site" evidence="9">
    <location>
        <position position="408"/>
    </location>
    <ligand>
        <name>ATP</name>
        <dbReference type="ChEBI" id="CHEBI:30616"/>
    </ligand>
</feature>
<feature type="binding site" evidence="9">
    <location>
        <position position="133"/>
    </location>
    <ligand>
        <name>sn-glycerol 3-phosphate</name>
        <dbReference type="ChEBI" id="CHEBI:57597"/>
    </ligand>
</feature>
<dbReference type="OrthoDB" id="9805576at2"/>
<feature type="domain" description="Carbohydrate kinase FGGY C-terminal" evidence="12">
    <location>
        <begin position="259"/>
        <end position="447"/>
    </location>
</feature>
<evidence type="ECO:0000256" key="10">
    <source>
        <dbReference type="RuleBase" id="RU003733"/>
    </source>
</evidence>
<feature type="binding site" evidence="9">
    <location>
        <position position="307"/>
    </location>
    <ligand>
        <name>ATP</name>
        <dbReference type="ChEBI" id="CHEBI:30616"/>
    </ligand>
</feature>
<evidence type="ECO:0000256" key="1">
    <source>
        <dbReference type="ARBA" id="ARBA00005190"/>
    </source>
</evidence>
<comment type="caution">
    <text evidence="9">Lacks conserved residue(s) required for the propagation of feature annotation.</text>
</comment>
<evidence type="ECO:0000256" key="4">
    <source>
        <dbReference type="ARBA" id="ARBA00022741"/>
    </source>
</evidence>
<dbReference type="FunFam" id="3.30.420.40:FF:000007">
    <property type="entry name" value="Glycerol kinase"/>
    <property type="match status" value="1"/>
</dbReference>
<feature type="binding site" evidence="9">
    <location>
        <position position="82"/>
    </location>
    <ligand>
        <name>sn-glycerol 3-phosphate</name>
        <dbReference type="ChEBI" id="CHEBI:57597"/>
    </ligand>
</feature>
<dbReference type="AlphaFoldDB" id="A0A5C1QJC6"/>
<keyword evidence="14" id="KW-1185">Reference proteome</keyword>
<evidence type="ECO:0000259" key="11">
    <source>
        <dbReference type="Pfam" id="PF00370"/>
    </source>
</evidence>
<evidence type="ECO:0000256" key="3">
    <source>
        <dbReference type="ARBA" id="ARBA00022679"/>
    </source>
</evidence>
<evidence type="ECO:0000256" key="9">
    <source>
        <dbReference type="HAMAP-Rule" id="MF_00186"/>
    </source>
</evidence>
<dbReference type="GO" id="GO:0019563">
    <property type="term" value="P:glycerol catabolic process"/>
    <property type="evidence" value="ECO:0007669"/>
    <property type="project" value="UniProtKB-UniRule"/>
</dbReference>
<reference evidence="13 14" key="1">
    <citation type="submission" date="2019-02" db="EMBL/GenBank/DDBJ databases">
        <title>Complete Genome Sequence and Methylome Analysis of free living Spirochaetas.</title>
        <authorList>
            <person name="Fomenkov A."/>
            <person name="Dubinina G."/>
            <person name="Leshcheva N."/>
            <person name="Mikheeva N."/>
            <person name="Grabovich M."/>
            <person name="Vincze T."/>
            <person name="Roberts R.J."/>
        </authorList>
    </citation>
    <scope>NUCLEOTIDE SEQUENCE [LARGE SCALE GENOMIC DNA]</scope>
    <source>
        <strain evidence="13 14">K2</strain>
    </source>
</reference>
<feature type="binding site" evidence="9">
    <location>
        <position position="11"/>
    </location>
    <ligand>
        <name>sn-glycerol 3-phosphate</name>
        <dbReference type="ChEBI" id="CHEBI:57597"/>
    </ligand>
</feature>
<keyword evidence="5 9" id="KW-0418">Kinase</keyword>
<evidence type="ECO:0000256" key="2">
    <source>
        <dbReference type="ARBA" id="ARBA00009156"/>
    </source>
</evidence>
<feature type="binding site" evidence="9">
    <location>
        <position position="408"/>
    </location>
    <ligand>
        <name>ADP</name>
        <dbReference type="ChEBI" id="CHEBI:456216"/>
    </ligand>
</feature>
<dbReference type="PROSITE" id="PS00933">
    <property type="entry name" value="FGGY_KINASES_1"/>
    <property type="match status" value="1"/>
</dbReference>
<dbReference type="InterPro" id="IPR018484">
    <property type="entry name" value="FGGY_N"/>
</dbReference>
<dbReference type="InterPro" id="IPR018485">
    <property type="entry name" value="FGGY_C"/>
</dbReference>
<dbReference type="NCBIfam" id="NF000756">
    <property type="entry name" value="PRK00047.1"/>
    <property type="match status" value="1"/>
</dbReference>
<dbReference type="GO" id="GO:0005829">
    <property type="term" value="C:cytosol"/>
    <property type="evidence" value="ECO:0007669"/>
    <property type="project" value="UniProtKB-ARBA"/>
</dbReference>
<accession>A0A5C1QJC6</accession>
<organism evidence="13 14">
    <name type="scientific">Oceanispirochaeta crateris</name>
    <dbReference type="NCBI Taxonomy" id="2518645"/>
    <lineage>
        <taxon>Bacteria</taxon>
        <taxon>Pseudomonadati</taxon>
        <taxon>Spirochaetota</taxon>
        <taxon>Spirochaetia</taxon>
        <taxon>Spirochaetales</taxon>
        <taxon>Spirochaetaceae</taxon>
        <taxon>Oceanispirochaeta</taxon>
    </lineage>
</organism>
<feature type="binding site" evidence="9">
    <location>
        <position position="243"/>
    </location>
    <ligand>
        <name>glycerol</name>
        <dbReference type="ChEBI" id="CHEBI:17754"/>
    </ligand>
</feature>
<keyword evidence="3 9" id="KW-0808">Transferase</keyword>
<evidence type="ECO:0000256" key="7">
    <source>
        <dbReference type="ARBA" id="ARBA00022840"/>
    </source>
</evidence>
<protein>
    <recommendedName>
        <fullName evidence="9">Glycerol kinase</fullName>
        <ecNumber evidence="9">2.7.1.30</ecNumber>
    </recommendedName>
    <alternativeName>
        <fullName evidence="9">ATP:glycerol 3-phosphotransferase</fullName>
    </alternativeName>
    <alternativeName>
        <fullName evidence="9">Glycerokinase</fullName>
        <shortName evidence="9">GK</shortName>
    </alternativeName>
</protein>
<keyword evidence="7 9" id="KW-0067">ATP-binding</keyword>
<feature type="domain" description="Carbohydrate kinase FGGY N-terminal" evidence="11">
    <location>
        <begin position="3"/>
        <end position="249"/>
    </location>
</feature>
<gene>
    <name evidence="9 13" type="primary">glpK</name>
    <name evidence="13" type="ORF">EXM22_04430</name>
</gene>
<feature type="binding site" evidence="9">
    <location>
        <position position="242"/>
    </location>
    <ligand>
        <name>glycerol</name>
        <dbReference type="ChEBI" id="CHEBI:17754"/>
    </ligand>
</feature>
<feature type="binding site" evidence="9">
    <location>
        <position position="81"/>
    </location>
    <ligand>
        <name>sn-glycerol 3-phosphate</name>
        <dbReference type="ChEBI" id="CHEBI:57597"/>
    </ligand>
</feature>
<feature type="binding site" evidence="9">
    <location>
        <position position="82"/>
    </location>
    <ligand>
        <name>glycerol</name>
        <dbReference type="ChEBI" id="CHEBI:17754"/>
    </ligand>
</feature>
<dbReference type="Proteomes" id="UP000324209">
    <property type="component" value="Chromosome"/>
</dbReference>
<feature type="binding site" evidence="9">
    <location>
        <position position="11"/>
    </location>
    <ligand>
        <name>ADP</name>
        <dbReference type="ChEBI" id="CHEBI:456216"/>
    </ligand>
</feature>
<dbReference type="SUPFAM" id="SSF53067">
    <property type="entry name" value="Actin-like ATPase domain"/>
    <property type="match status" value="2"/>
</dbReference>
<evidence type="ECO:0000256" key="5">
    <source>
        <dbReference type="ARBA" id="ARBA00022777"/>
    </source>
</evidence>
<evidence type="ECO:0000256" key="8">
    <source>
        <dbReference type="ARBA" id="ARBA00052101"/>
    </source>
</evidence>
<dbReference type="EC" id="2.7.1.30" evidence="9"/>
<dbReference type="Pfam" id="PF00370">
    <property type="entry name" value="FGGY_N"/>
    <property type="match status" value="1"/>
</dbReference>
<dbReference type="InterPro" id="IPR005999">
    <property type="entry name" value="Glycerol_kin"/>
</dbReference>
<feature type="binding site" evidence="9">
    <location>
        <position position="81"/>
    </location>
    <ligand>
        <name>glycerol</name>
        <dbReference type="ChEBI" id="CHEBI:17754"/>
    </ligand>
</feature>
<feature type="binding site" evidence="9">
    <location>
        <position position="242"/>
    </location>
    <ligand>
        <name>sn-glycerol 3-phosphate</name>
        <dbReference type="ChEBI" id="CHEBI:57597"/>
    </ligand>
</feature>
<feature type="binding site" evidence="9">
    <location>
        <position position="15"/>
    </location>
    <ligand>
        <name>ADP</name>
        <dbReference type="ChEBI" id="CHEBI:456216"/>
    </ligand>
</feature>
<dbReference type="PANTHER" id="PTHR10196:SF69">
    <property type="entry name" value="GLYCEROL KINASE"/>
    <property type="match status" value="1"/>
</dbReference>
<feature type="binding site" evidence="9">
    <location>
        <position position="12"/>
    </location>
    <ligand>
        <name>ATP</name>
        <dbReference type="ChEBI" id="CHEBI:30616"/>
    </ligand>
</feature>
<dbReference type="PIRSF" id="PIRSF000538">
    <property type="entry name" value="GlpK"/>
    <property type="match status" value="1"/>
</dbReference>
<sequence length="492" mass="54993">MKYVIALDQGTTSSRALIINKSGQIIGMSQREFTQIFPQEQWVEHDPEEIWNCQKDMMIQVLKDKTLSLNDMAAIGITNQRETTVVWDKNTGLPVYNAIVWQCRRTAKICYSLKEQGFDSLFHSKTGLPLDAYFSGTKVRWILDNVDGAREKAEKGELLFGTIDSWLIWKLTAGKVHVTDMTNACRTLMFNIHTLQWDQELLDALQIPRSMLPEVKSSSEVYGTTDEALFGAEIPIAGIAGDQQAALFGQMCLEKGDVKNTYGTGCFMLMNTGEKAIISEKGLLTTIALNKNGKTTYALEGSIFMGGAVVQWLRDNLNIIEDAPQCDALAEEVKNNGGVYLVPAFQGLGAPYWNMEARAAITGLTRASNKRHICRAALESIAYRSWDVMKIMQEESQIPMKRIKVDGGASRSNILMQFQSDISHSEVIRPKSIETTALGAAYLAGLAVGFWQSMDEIGKIWMEDRVFKPSMSEEERISIYDGWKNAVRKCLS</sequence>
<dbReference type="EMBL" id="CP036150">
    <property type="protein sequence ID" value="QEN07269.1"/>
    <property type="molecule type" value="Genomic_DNA"/>
</dbReference>
<dbReference type="CDD" id="cd07786">
    <property type="entry name" value="FGGY_EcGK_like"/>
    <property type="match status" value="1"/>
</dbReference>
<evidence type="ECO:0000256" key="6">
    <source>
        <dbReference type="ARBA" id="ARBA00022798"/>
    </source>
</evidence>
<proteinExistence type="inferred from homology"/>
<comment type="activity regulation">
    <text evidence="9">Inhibited by fructose 1,6-bisphosphate (FBP).</text>
</comment>
<dbReference type="PROSITE" id="PS00445">
    <property type="entry name" value="FGGY_KINASES_2"/>
    <property type="match status" value="1"/>
</dbReference>
<feature type="binding site" evidence="9">
    <location>
        <position position="264"/>
    </location>
    <ligand>
        <name>ADP</name>
        <dbReference type="ChEBI" id="CHEBI:456216"/>
    </ligand>
</feature>
<keyword evidence="6 9" id="KW-0319">Glycerol metabolism</keyword>
<comment type="function">
    <text evidence="9">Key enzyme in the regulation of glycerol uptake and metabolism. Catalyzes the phosphorylation of glycerol to yield sn-glycerol 3-phosphate.</text>
</comment>
<dbReference type="Gene3D" id="3.30.420.40">
    <property type="match status" value="2"/>
</dbReference>
<feature type="binding site" evidence="9">
    <location>
        <position position="307"/>
    </location>
    <ligand>
        <name>ADP</name>
        <dbReference type="ChEBI" id="CHEBI:456216"/>
    </ligand>
</feature>
<dbReference type="GO" id="GO:0005524">
    <property type="term" value="F:ATP binding"/>
    <property type="evidence" value="ECO:0007669"/>
    <property type="project" value="UniProtKB-UniRule"/>
</dbReference>
<feature type="binding site" evidence="9">
    <location>
        <position position="13"/>
    </location>
    <ligand>
        <name>ATP</name>
        <dbReference type="ChEBI" id="CHEBI:30616"/>
    </ligand>
</feature>